<proteinExistence type="predicted"/>
<gene>
    <name evidence="2" type="ORF">QE405_001404</name>
</gene>
<organism evidence="2 3">
    <name type="scientific">Nocardioides zeae</name>
    <dbReference type="NCBI Taxonomy" id="1457234"/>
    <lineage>
        <taxon>Bacteria</taxon>
        <taxon>Bacillati</taxon>
        <taxon>Actinomycetota</taxon>
        <taxon>Actinomycetes</taxon>
        <taxon>Propionibacteriales</taxon>
        <taxon>Nocardioidaceae</taxon>
        <taxon>Nocardioides</taxon>
    </lineage>
</organism>
<evidence type="ECO:0000313" key="3">
    <source>
        <dbReference type="Proteomes" id="UP001239215"/>
    </source>
</evidence>
<dbReference type="InterPro" id="IPR006311">
    <property type="entry name" value="TAT_signal"/>
</dbReference>
<comment type="caution">
    <text evidence="2">The sequence shown here is derived from an EMBL/GenBank/DDBJ whole genome shotgun (WGS) entry which is preliminary data.</text>
</comment>
<dbReference type="PROSITE" id="PS51318">
    <property type="entry name" value="TAT"/>
    <property type="match status" value="1"/>
</dbReference>
<protein>
    <submittedName>
        <fullName evidence="2">Uncharacterized protein</fullName>
    </submittedName>
</protein>
<feature type="transmembrane region" description="Helical" evidence="1">
    <location>
        <begin position="46"/>
        <end position="67"/>
    </location>
</feature>
<dbReference type="RefSeq" id="WP_307199497.1">
    <property type="nucleotide sequence ID" value="NZ_JAUTAN010000001.1"/>
</dbReference>
<dbReference type="AlphaFoldDB" id="A0AAJ1TY28"/>
<name>A0AAJ1TY28_9ACTN</name>
<keyword evidence="1" id="KW-0812">Transmembrane</keyword>
<keyword evidence="1" id="KW-1133">Transmembrane helix</keyword>
<accession>A0AAJ1TY28</accession>
<sequence length="196" mass="20191">MSVSPVSRSRRRLVGLAPAAAAIAVLVAGGVGVLLAGPEHMAEVAGVVALLTLAGAAAAVTSLSLMARRRLAELQHLPDLGRRFVTHHEHGRVTRVTEGQGHLVVHLASEQVQTIVLDEAGAPDHMTPGAAETSSWRMSTARLSPPQVAALKEKLTTGDEITVVSSGVVALTGPVEKSWRLTSSNGLVVSSGRASG</sequence>
<evidence type="ECO:0000256" key="1">
    <source>
        <dbReference type="SAM" id="Phobius"/>
    </source>
</evidence>
<dbReference type="Proteomes" id="UP001239215">
    <property type="component" value="Unassembled WGS sequence"/>
</dbReference>
<keyword evidence="1" id="KW-0472">Membrane</keyword>
<evidence type="ECO:0000313" key="2">
    <source>
        <dbReference type="EMBL" id="MDQ1104120.1"/>
    </source>
</evidence>
<dbReference type="EMBL" id="JAUTAN010000001">
    <property type="protein sequence ID" value="MDQ1104120.1"/>
    <property type="molecule type" value="Genomic_DNA"/>
</dbReference>
<reference evidence="2" key="1">
    <citation type="submission" date="2023-07" db="EMBL/GenBank/DDBJ databases">
        <title>Functional and genomic diversity of the sorghum phyllosphere microbiome.</title>
        <authorList>
            <person name="Shade A."/>
        </authorList>
    </citation>
    <scope>NUCLEOTIDE SEQUENCE</scope>
    <source>
        <strain evidence="2">SORGH_AS_1067</strain>
    </source>
</reference>